<gene>
    <name evidence="2" type="ORF">CTOB1V02_LOCUS15755</name>
</gene>
<reference evidence="2" key="1">
    <citation type="submission" date="2020-11" db="EMBL/GenBank/DDBJ databases">
        <authorList>
            <person name="Tran Van P."/>
        </authorList>
    </citation>
    <scope>NUCLEOTIDE SEQUENCE</scope>
</reference>
<proteinExistence type="predicted"/>
<protein>
    <submittedName>
        <fullName evidence="2">Uncharacterized protein</fullName>
    </submittedName>
</protein>
<feature type="non-terminal residue" evidence="2">
    <location>
        <position position="97"/>
    </location>
</feature>
<evidence type="ECO:0000256" key="1">
    <source>
        <dbReference type="SAM" id="MobiDB-lite"/>
    </source>
</evidence>
<sequence length="97" mass="9646">MELESFYNGVLLYVGVKEGIVPVDGIIAIIGEKGENVKEILAAAEGDNPTAAKETAPEAATPVAQPAPVAAPAAAAPAAQPVPSSNGSDRLKASPLA</sequence>
<dbReference type="AlphaFoldDB" id="A0A7R8WZ01"/>
<accession>A0A7R8WZ01</accession>
<name>A0A7R8WZ01_9CRUS</name>
<feature type="compositionally biased region" description="Low complexity" evidence="1">
    <location>
        <begin position="49"/>
        <end position="83"/>
    </location>
</feature>
<evidence type="ECO:0000313" key="2">
    <source>
        <dbReference type="EMBL" id="CAD7237940.1"/>
    </source>
</evidence>
<feature type="region of interest" description="Disordered" evidence="1">
    <location>
        <begin position="46"/>
        <end position="97"/>
    </location>
</feature>
<organism evidence="2">
    <name type="scientific">Cyprideis torosa</name>
    <dbReference type="NCBI Taxonomy" id="163714"/>
    <lineage>
        <taxon>Eukaryota</taxon>
        <taxon>Metazoa</taxon>
        <taxon>Ecdysozoa</taxon>
        <taxon>Arthropoda</taxon>
        <taxon>Crustacea</taxon>
        <taxon>Oligostraca</taxon>
        <taxon>Ostracoda</taxon>
        <taxon>Podocopa</taxon>
        <taxon>Podocopida</taxon>
        <taxon>Cytherocopina</taxon>
        <taxon>Cytheroidea</taxon>
        <taxon>Cytherideidae</taxon>
        <taxon>Cyprideis</taxon>
    </lineage>
</organism>
<dbReference type="EMBL" id="OB693962">
    <property type="protein sequence ID" value="CAD7237940.1"/>
    <property type="molecule type" value="Genomic_DNA"/>
</dbReference>